<comment type="caution">
    <text evidence="2">The sequence shown here is derived from an EMBL/GenBank/DDBJ whole genome shotgun (WGS) entry which is preliminary data.</text>
</comment>
<evidence type="ECO:0008006" key="4">
    <source>
        <dbReference type="Google" id="ProtNLM"/>
    </source>
</evidence>
<evidence type="ECO:0000313" key="2">
    <source>
        <dbReference type="EMBL" id="MBY8887482.1"/>
    </source>
</evidence>
<feature type="region of interest" description="Disordered" evidence="1">
    <location>
        <begin position="140"/>
        <end position="171"/>
    </location>
</feature>
<gene>
    <name evidence="2" type="ORF">K7472_21950</name>
</gene>
<protein>
    <recommendedName>
        <fullName evidence="4">Nucleopolyhedrovirus P10 family protein</fullName>
    </recommendedName>
</protein>
<name>A0ABS7QW92_9ACTN</name>
<keyword evidence="3" id="KW-1185">Reference proteome</keyword>
<accession>A0ABS7QW92</accession>
<dbReference type="RefSeq" id="WP_222980222.1">
    <property type="nucleotide sequence ID" value="NZ_JAINVZ010000016.1"/>
</dbReference>
<evidence type="ECO:0000313" key="3">
    <source>
        <dbReference type="Proteomes" id="UP001198565"/>
    </source>
</evidence>
<dbReference type="Proteomes" id="UP001198565">
    <property type="component" value="Unassembled WGS sequence"/>
</dbReference>
<proteinExistence type="predicted"/>
<dbReference type="EMBL" id="JAINVZ010000016">
    <property type="protein sequence ID" value="MBY8887482.1"/>
    <property type="molecule type" value="Genomic_DNA"/>
</dbReference>
<organism evidence="2 3">
    <name type="scientific">Streptantibioticus parmotrematis</name>
    <dbReference type="NCBI Taxonomy" id="2873249"/>
    <lineage>
        <taxon>Bacteria</taxon>
        <taxon>Bacillati</taxon>
        <taxon>Actinomycetota</taxon>
        <taxon>Actinomycetes</taxon>
        <taxon>Kitasatosporales</taxon>
        <taxon>Streptomycetaceae</taxon>
        <taxon>Streptantibioticus</taxon>
    </lineage>
</organism>
<sequence>MATDGLTGAVRERIGPGRLLPLGDAADTAWIAERAAVRVLRAALAGLPGAALADLRIDPAEWPARDGASPPVPPVPPVPPGGLPPGPLRIEAAFAATRSRPLPRTAAMVREALATSALRDVGLVVAAIDLRIDDLLEDEEEGVGAPEADATRDADTPVAPREGEEREERDPLRAAVLAVPGVAAVASAARHSVGGTRLEVVVREGYRALDVARAVRDAAVALGGTAAAVVVTDVRA</sequence>
<feature type="compositionally biased region" description="Basic and acidic residues" evidence="1">
    <location>
        <begin position="149"/>
        <end position="171"/>
    </location>
</feature>
<reference evidence="2 3" key="1">
    <citation type="submission" date="2021-08" db="EMBL/GenBank/DDBJ databases">
        <title>Streptomyces sp. PTM05 isolated from lichen.</title>
        <authorList>
            <person name="Somphong A."/>
            <person name="Phongsopitanun W."/>
            <person name="Tanasupawat S."/>
        </authorList>
    </citation>
    <scope>NUCLEOTIDE SEQUENCE [LARGE SCALE GENOMIC DNA]</scope>
    <source>
        <strain evidence="2 3">Ptm05</strain>
    </source>
</reference>
<evidence type="ECO:0000256" key="1">
    <source>
        <dbReference type="SAM" id="MobiDB-lite"/>
    </source>
</evidence>